<accession>A0A9E8RVV3</accession>
<dbReference type="InterPro" id="IPR014781">
    <property type="entry name" value="Anthrax_toxin_lethal/edema_N/C"/>
</dbReference>
<dbReference type="GO" id="GO:0005576">
    <property type="term" value="C:extracellular region"/>
    <property type="evidence" value="ECO:0007669"/>
    <property type="project" value="UniProtKB-SubCell"/>
</dbReference>
<evidence type="ECO:0000256" key="2">
    <source>
        <dbReference type="ARBA" id="ARBA00022525"/>
    </source>
</evidence>
<comment type="subcellular location">
    <subcellularLocation>
        <location evidence="1">Secreted</location>
    </subcellularLocation>
</comment>
<dbReference type="GO" id="GO:0008237">
    <property type="term" value="F:metallopeptidase activity"/>
    <property type="evidence" value="ECO:0007669"/>
    <property type="project" value="InterPro"/>
</dbReference>
<dbReference type="EMBL" id="CP106878">
    <property type="protein sequence ID" value="WAA11070.1"/>
    <property type="molecule type" value="Genomic_DNA"/>
</dbReference>
<organism evidence="4 5">
    <name type="scientific">Fervidibacillus albus</name>
    <dbReference type="NCBI Taxonomy" id="2980026"/>
    <lineage>
        <taxon>Bacteria</taxon>
        <taxon>Bacillati</taxon>
        <taxon>Bacillota</taxon>
        <taxon>Bacilli</taxon>
        <taxon>Bacillales</taxon>
        <taxon>Bacillaceae</taxon>
        <taxon>Fervidibacillus</taxon>
    </lineage>
</organism>
<keyword evidence="5" id="KW-1185">Reference proteome</keyword>
<dbReference type="KEGG" id="faf:OE104_07140"/>
<dbReference type="Proteomes" id="UP001164718">
    <property type="component" value="Chromosome"/>
</dbReference>
<evidence type="ECO:0000256" key="1">
    <source>
        <dbReference type="ARBA" id="ARBA00004613"/>
    </source>
</evidence>
<dbReference type="InterPro" id="IPR047568">
    <property type="entry name" value="ATLF-like_dom"/>
</dbReference>
<dbReference type="PROSITE" id="PS51995">
    <property type="entry name" value="ATLF"/>
    <property type="match status" value="1"/>
</dbReference>
<sequence length="231" mass="26399">MKKSLFTLLIFVVILLFSRTEAMFDFIFLKDLPPSSPIADLPIDTKEQLDTVILLPTGEFDPIEAKTIIQRIAALPDPLLKKIENHKIKIQLFTGLLTDFPSTKHLKGKIPRGYTNGTVWDDVPGMGGGTIVFVKIGASDYGNGHGSINLELHELAHSVDQIVFNGIRFNKEFLQIWNEEVNDLFPGESYFINYPEEYFAETFAMFYTDRNTKKILQERVPKTYSFLQQLY</sequence>
<dbReference type="Gene3D" id="3.40.390.10">
    <property type="entry name" value="Collagenase (Catalytic Domain)"/>
    <property type="match status" value="1"/>
</dbReference>
<evidence type="ECO:0000313" key="4">
    <source>
        <dbReference type="EMBL" id="WAA11070.1"/>
    </source>
</evidence>
<dbReference type="Pfam" id="PF07737">
    <property type="entry name" value="ATLF"/>
    <property type="match status" value="1"/>
</dbReference>
<proteinExistence type="predicted"/>
<evidence type="ECO:0000313" key="5">
    <source>
        <dbReference type="Proteomes" id="UP001164718"/>
    </source>
</evidence>
<dbReference type="SUPFAM" id="SSF55486">
    <property type="entry name" value="Metalloproteases ('zincins'), catalytic domain"/>
    <property type="match status" value="1"/>
</dbReference>
<evidence type="ECO:0000259" key="3">
    <source>
        <dbReference type="PROSITE" id="PS51995"/>
    </source>
</evidence>
<feature type="domain" description="ATLF-like" evidence="3">
    <location>
        <begin position="46"/>
        <end position="231"/>
    </location>
</feature>
<gene>
    <name evidence="4" type="ORF">OE104_07140</name>
</gene>
<reference evidence="4" key="1">
    <citation type="submission" date="2022-09" db="EMBL/GenBank/DDBJ databases">
        <title>Complete Genomes of Fervidibacillus albus and Fervidibacillus halotolerans isolated from tidal flat sediments.</title>
        <authorList>
            <person name="Kwon K.K."/>
            <person name="Yang S.-H."/>
            <person name="Park M.J."/>
            <person name="Oh H.-M."/>
        </authorList>
    </citation>
    <scope>NUCLEOTIDE SEQUENCE</scope>
    <source>
        <strain evidence="4">MEBiC13591</strain>
    </source>
</reference>
<dbReference type="RefSeq" id="WP_275418889.1">
    <property type="nucleotide sequence ID" value="NZ_CP106878.1"/>
</dbReference>
<dbReference type="CDD" id="cd20183">
    <property type="entry name" value="M34_PPEP"/>
    <property type="match status" value="1"/>
</dbReference>
<protein>
    <submittedName>
        <fullName evidence="4">Toxin</fullName>
    </submittedName>
</protein>
<name>A0A9E8RVV3_9BACI</name>
<dbReference type="AlphaFoldDB" id="A0A9E8RVV3"/>
<keyword evidence="2" id="KW-0964">Secreted</keyword>
<dbReference type="InterPro" id="IPR024079">
    <property type="entry name" value="MetalloPept_cat_dom_sf"/>
</dbReference>